<name>A0A841FWC0_9ACTN</name>
<protein>
    <submittedName>
        <fullName evidence="1">Uncharacterized protein</fullName>
    </submittedName>
</protein>
<dbReference type="Proteomes" id="UP000548476">
    <property type="component" value="Unassembled WGS sequence"/>
</dbReference>
<dbReference type="AlphaFoldDB" id="A0A841FWC0"/>
<sequence length="356" mass="39584">MLFVNNVKILPGNANNTHPLTTNHPNDTVVRDYLDWQEAFDHADGHTDHVGNLGPHAFWPGVWLRFSRNGLNILGEDHTEVDLEQVIPALGITSFTYEQFSADVLAPGSFLRAAYLVENNAILTRMGVNLAGNLQTVGGESLYPKIADTMAELDPYFDHDADFPMLNMCSGGGRYLGQPDQRYLKIGWAHARDIAAAPVTAKEQALALVVNQTTALLDPYIAGLPVDGYLGDTLVQAAHADKYAPLLALARAYVDVMLDRAVNDPALGNNEKADLAALPQDEWWEQKRLFARWRNYHFAVVVAQAAGNGVRYAGMGDYHRRWLLKKNLIPPNTHAYDLSYLRFAVTVRNTRILSHR</sequence>
<dbReference type="EMBL" id="JACHGT010000014">
    <property type="protein sequence ID" value="MBB6037832.1"/>
    <property type="molecule type" value="Genomic_DNA"/>
</dbReference>
<evidence type="ECO:0000313" key="1">
    <source>
        <dbReference type="EMBL" id="MBB6037832.1"/>
    </source>
</evidence>
<proteinExistence type="predicted"/>
<keyword evidence="2" id="KW-1185">Reference proteome</keyword>
<organism evidence="1 2">
    <name type="scientific">Phytomonospora endophytica</name>
    <dbReference type="NCBI Taxonomy" id="714109"/>
    <lineage>
        <taxon>Bacteria</taxon>
        <taxon>Bacillati</taxon>
        <taxon>Actinomycetota</taxon>
        <taxon>Actinomycetes</taxon>
        <taxon>Micromonosporales</taxon>
        <taxon>Micromonosporaceae</taxon>
        <taxon>Phytomonospora</taxon>
    </lineage>
</organism>
<dbReference type="RefSeq" id="WP_184790649.1">
    <property type="nucleotide sequence ID" value="NZ_BONT01000065.1"/>
</dbReference>
<reference evidence="1 2" key="1">
    <citation type="submission" date="2020-08" db="EMBL/GenBank/DDBJ databases">
        <title>Genomic Encyclopedia of Type Strains, Phase IV (KMG-IV): sequencing the most valuable type-strain genomes for metagenomic binning, comparative biology and taxonomic classification.</title>
        <authorList>
            <person name="Goeker M."/>
        </authorList>
    </citation>
    <scope>NUCLEOTIDE SEQUENCE [LARGE SCALE GENOMIC DNA]</scope>
    <source>
        <strain evidence="1 2">YIM 65646</strain>
    </source>
</reference>
<accession>A0A841FWC0</accession>
<comment type="caution">
    <text evidence="1">The sequence shown here is derived from an EMBL/GenBank/DDBJ whole genome shotgun (WGS) entry which is preliminary data.</text>
</comment>
<gene>
    <name evidence="1" type="ORF">HNR73_005712</name>
</gene>
<evidence type="ECO:0000313" key="2">
    <source>
        <dbReference type="Proteomes" id="UP000548476"/>
    </source>
</evidence>